<evidence type="ECO:0000313" key="2">
    <source>
        <dbReference type="EMBL" id="GAA4116226.1"/>
    </source>
</evidence>
<evidence type="ECO:0000313" key="3">
    <source>
        <dbReference type="Proteomes" id="UP001501495"/>
    </source>
</evidence>
<dbReference type="PANTHER" id="PTHR36151">
    <property type="entry name" value="BLR2777 PROTEIN"/>
    <property type="match status" value="1"/>
</dbReference>
<keyword evidence="3" id="KW-1185">Reference proteome</keyword>
<name>A0ABP7XJC2_9ACTN</name>
<accession>A0ABP7XJC2</accession>
<dbReference type="EMBL" id="BAAAZH010000012">
    <property type="protein sequence ID" value="GAA4116226.1"/>
    <property type="molecule type" value="Genomic_DNA"/>
</dbReference>
<gene>
    <name evidence="2" type="ORF">GCM10022215_15740</name>
</gene>
<organism evidence="2 3">
    <name type="scientific">Nocardioides fonticola</name>
    <dbReference type="NCBI Taxonomy" id="450363"/>
    <lineage>
        <taxon>Bacteria</taxon>
        <taxon>Bacillati</taxon>
        <taxon>Actinomycetota</taxon>
        <taxon>Actinomycetes</taxon>
        <taxon>Propionibacteriales</taxon>
        <taxon>Nocardioidaceae</taxon>
        <taxon>Nocardioides</taxon>
    </lineage>
</organism>
<evidence type="ECO:0000259" key="1">
    <source>
        <dbReference type="Pfam" id="PF09995"/>
    </source>
</evidence>
<proteinExistence type="predicted"/>
<dbReference type="Proteomes" id="UP001501495">
    <property type="component" value="Unassembled WGS sequence"/>
</dbReference>
<protein>
    <submittedName>
        <fullName evidence="2">Oxygenase MpaB family protein</fullName>
    </submittedName>
</protein>
<comment type="caution">
    <text evidence="2">The sequence shown here is derived from an EMBL/GenBank/DDBJ whole genome shotgun (WGS) entry which is preliminary data.</text>
</comment>
<feature type="domain" description="ER-bound oxygenase mpaB/mpaB'/Rubber oxygenase catalytic" evidence="1">
    <location>
        <begin position="2"/>
        <end position="230"/>
    </location>
</feature>
<dbReference type="Pfam" id="PF09995">
    <property type="entry name" value="MPAB_Lcp_cat"/>
    <property type="match status" value="1"/>
</dbReference>
<sequence length="264" mass="29420">MRRHLSGIGAGLAGPANVIMQLARPGVGYGVMNSRVHDGSAMLHPVKRARTTFTYIAVAMLGTEEERTAYRRAVNGQHAQVVSTAEEPVQYRAMDPRLQTWVAACLYYGTVDLIERMHGPLSDAEADALYAHCARFGTTLQMPASAWPADRTAFAAYWEEGVAEISIDEPVRRYLMALTSLENLHGPLRRLGPFNLFVTTGFLPPVFREAMGLPWSTADQARFDALMARLGRVERRLPRAVKNLPFTALLWDMRRRQRAGLPLV</sequence>
<dbReference type="InterPro" id="IPR018713">
    <property type="entry name" value="MPAB/Lcp_cat_dom"/>
</dbReference>
<reference evidence="3" key="1">
    <citation type="journal article" date="2019" name="Int. J. Syst. Evol. Microbiol.">
        <title>The Global Catalogue of Microorganisms (GCM) 10K type strain sequencing project: providing services to taxonomists for standard genome sequencing and annotation.</title>
        <authorList>
            <consortium name="The Broad Institute Genomics Platform"/>
            <consortium name="The Broad Institute Genome Sequencing Center for Infectious Disease"/>
            <person name="Wu L."/>
            <person name="Ma J."/>
        </authorList>
    </citation>
    <scope>NUCLEOTIDE SEQUENCE [LARGE SCALE GENOMIC DNA]</scope>
    <source>
        <strain evidence="3">JCM 16703</strain>
    </source>
</reference>
<dbReference type="PANTHER" id="PTHR36151:SF3">
    <property type="entry name" value="ER-BOUND OXYGENASE MPAB_MPAB'_RUBBER OXYGENASE CATALYTIC DOMAIN-CONTAINING PROTEIN"/>
    <property type="match status" value="1"/>
</dbReference>